<evidence type="ECO:0000313" key="1">
    <source>
        <dbReference type="EMBL" id="CAD9391343.1"/>
    </source>
</evidence>
<reference evidence="1" key="1">
    <citation type="submission" date="2021-01" db="EMBL/GenBank/DDBJ databases">
        <authorList>
            <person name="Corre E."/>
            <person name="Pelletier E."/>
            <person name="Niang G."/>
            <person name="Scheremetjew M."/>
            <person name="Finn R."/>
            <person name="Kale V."/>
            <person name="Holt S."/>
            <person name="Cochrane G."/>
            <person name="Meng A."/>
            <person name="Brown T."/>
            <person name="Cohen L."/>
        </authorList>
    </citation>
    <scope>NUCLEOTIDE SEQUENCE</scope>
    <source>
        <strain evidence="1">RCC1693</strain>
    </source>
</reference>
<gene>
    <name evidence="1" type="ORF">FPAR1323_LOCUS2984</name>
</gene>
<sequence>MPSKRFTTTLNSSLEAVAKRRDEVENRQQMSASLRGRKLANTQTSIVFGSDSVVYESDAMRRQKDILGNKSAGADAKACKELKLGLQKSNIAIGTDSDTSYSTTTGGAFFYPEKTTTREEDMKVAEDKLKLKMAIKTSSIKLGSDVGTYSTTSGSALEYKGNDNNFAEMKMKTMKLKRDLGGHNFEFAHPVGEDGDEALAKDERFMTSSALALPSYEYARYGDTRATLSTEAKGDLRKSHFELGYEKTEYRTDQQDGYPERPIDKEIREENAATVKSLKLALKKTSLVLGDDKEYF</sequence>
<proteinExistence type="predicted"/>
<name>A0A7S2FEP3_9STRA</name>
<dbReference type="EMBL" id="HBGT01005456">
    <property type="protein sequence ID" value="CAD9391343.1"/>
    <property type="molecule type" value="Transcribed_RNA"/>
</dbReference>
<organism evidence="1">
    <name type="scientific">Florenciella parvula</name>
    <dbReference type="NCBI Taxonomy" id="236787"/>
    <lineage>
        <taxon>Eukaryota</taxon>
        <taxon>Sar</taxon>
        <taxon>Stramenopiles</taxon>
        <taxon>Ochrophyta</taxon>
        <taxon>Dictyochophyceae</taxon>
        <taxon>Florenciellales</taxon>
        <taxon>Florenciella</taxon>
    </lineage>
</organism>
<dbReference type="AlphaFoldDB" id="A0A7S2FEP3"/>
<accession>A0A7S2FEP3</accession>
<protein>
    <submittedName>
        <fullName evidence="1">Uncharacterized protein</fullName>
    </submittedName>
</protein>